<evidence type="ECO:0000259" key="10">
    <source>
        <dbReference type="PROSITE" id="PS50850"/>
    </source>
</evidence>
<evidence type="ECO:0000256" key="2">
    <source>
        <dbReference type="ARBA" id="ARBA00004236"/>
    </source>
</evidence>
<feature type="transmembrane region" description="Helical" evidence="9">
    <location>
        <begin position="395"/>
        <end position="419"/>
    </location>
</feature>
<evidence type="ECO:0000256" key="3">
    <source>
        <dbReference type="ARBA" id="ARBA00008335"/>
    </source>
</evidence>
<dbReference type="GO" id="GO:0005886">
    <property type="term" value="C:plasma membrane"/>
    <property type="evidence" value="ECO:0007669"/>
    <property type="project" value="UniProtKB-SubCell"/>
</dbReference>
<feature type="transmembrane region" description="Helical" evidence="9">
    <location>
        <begin position="190"/>
        <end position="214"/>
    </location>
</feature>
<dbReference type="PROSITE" id="PS50850">
    <property type="entry name" value="MFS"/>
    <property type="match status" value="1"/>
</dbReference>
<dbReference type="InterPro" id="IPR020846">
    <property type="entry name" value="MFS_dom"/>
</dbReference>
<feature type="transmembrane region" description="Helical" evidence="9">
    <location>
        <begin position="327"/>
        <end position="350"/>
    </location>
</feature>
<sequence length="502" mass="54602">MGTRDSDMTPTGSVTANEESPDIQISLKEANEGVPEATGVLNMSEEEWMRDPHNPWNWPASKKVLHISSLSAAALLASISTSISSPARTQLMEEFNVSSTVAILPLTLYVVALGFGPVVGGPLSETWGRHPVYLGSVPLGGVFALGAGFTNSFGALCFLRFMSGFCWAPVLATAAGSLSDIFPPRTRGPASAVFILMPFLGPGLGPVIGSFAVTRKSWRWTQWTQLFLAVLCIAITLTTQETYHPILKRRLAKKRGEPVPKSPALGDRLKMFVLIALIRPVRMLLLEPIVGFIALYVSAEFGTLFSFFAAVPYTFGRVYHFSLEQSGLVFLSIVIGCVLGLVTVILCDALIYRKQSSKYPPHQVPPEHRLYPAMIGSVGLPVGLFWFAWTAREDFSWASPAAAIIPFAWGNLCVFVSTIQYTSDTYHGSVVASAASANTLARYGFAGVFPLFTIQMYQRLGISWATSLLGFIALALLPVPWVLFKFGARIRAKSQYETVKTG</sequence>
<comment type="subcellular location">
    <subcellularLocation>
        <location evidence="2">Cell membrane</location>
    </subcellularLocation>
    <subcellularLocation>
        <location evidence="1">Membrane</location>
        <topology evidence="1">Multi-pass membrane protein</topology>
    </subcellularLocation>
</comment>
<dbReference type="SUPFAM" id="SSF103473">
    <property type="entry name" value="MFS general substrate transporter"/>
    <property type="match status" value="1"/>
</dbReference>
<evidence type="ECO:0000256" key="7">
    <source>
        <dbReference type="ARBA" id="ARBA00023136"/>
    </source>
</evidence>
<evidence type="ECO:0000256" key="4">
    <source>
        <dbReference type="ARBA" id="ARBA00022475"/>
    </source>
</evidence>
<protein>
    <recommendedName>
        <fullName evidence="10">Major facilitator superfamily (MFS) profile domain-containing protein</fullName>
    </recommendedName>
</protein>
<dbReference type="GO" id="GO:0000297">
    <property type="term" value="F:spermine transmembrane transporter activity"/>
    <property type="evidence" value="ECO:0007669"/>
    <property type="project" value="TreeGrafter"/>
</dbReference>
<dbReference type="GO" id="GO:0015606">
    <property type="term" value="F:spermidine transmembrane transporter activity"/>
    <property type="evidence" value="ECO:0007669"/>
    <property type="project" value="TreeGrafter"/>
</dbReference>
<feature type="transmembrane region" description="Helical" evidence="9">
    <location>
        <begin position="370"/>
        <end position="389"/>
    </location>
</feature>
<keyword evidence="4" id="KW-1003">Cell membrane</keyword>
<evidence type="ECO:0000256" key="1">
    <source>
        <dbReference type="ARBA" id="ARBA00004141"/>
    </source>
</evidence>
<dbReference type="PANTHER" id="PTHR23502:SF182">
    <property type="entry name" value="POLYAMINE TRANSPORTER, PUTATIVE-RELATED"/>
    <property type="match status" value="1"/>
</dbReference>
<feature type="compositionally biased region" description="Polar residues" evidence="8">
    <location>
        <begin position="8"/>
        <end position="18"/>
    </location>
</feature>
<feature type="transmembrane region" description="Helical" evidence="9">
    <location>
        <begin position="440"/>
        <end position="458"/>
    </location>
</feature>
<feature type="domain" description="Major facilitator superfamily (MFS) profile" evidence="10">
    <location>
        <begin position="66"/>
        <end position="493"/>
    </location>
</feature>
<evidence type="ECO:0000256" key="6">
    <source>
        <dbReference type="ARBA" id="ARBA00022989"/>
    </source>
</evidence>
<organism evidence="11 12">
    <name type="scientific">Bionectria ochroleuca</name>
    <name type="common">Gliocladium roseum</name>
    <dbReference type="NCBI Taxonomy" id="29856"/>
    <lineage>
        <taxon>Eukaryota</taxon>
        <taxon>Fungi</taxon>
        <taxon>Dikarya</taxon>
        <taxon>Ascomycota</taxon>
        <taxon>Pezizomycotina</taxon>
        <taxon>Sordariomycetes</taxon>
        <taxon>Hypocreomycetidae</taxon>
        <taxon>Hypocreales</taxon>
        <taxon>Bionectriaceae</taxon>
        <taxon>Clonostachys</taxon>
    </lineage>
</organism>
<dbReference type="Proteomes" id="UP000616885">
    <property type="component" value="Unassembled WGS sequence"/>
</dbReference>
<feature type="transmembrane region" description="Helical" evidence="9">
    <location>
        <begin position="464"/>
        <end position="484"/>
    </location>
</feature>
<evidence type="ECO:0000313" key="11">
    <source>
        <dbReference type="EMBL" id="KAF9744943.1"/>
    </source>
</evidence>
<evidence type="ECO:0000256" key="9">
    <source>
        <dbReference type="SAM" id="Phobius"/>
    </source>
</evidence>
<gene>
    <name evidence="11" type="ORF">IM811_004565</name>
</gene>
<feature type="transmembrane region" description="Helical" evidence="9">
    <location>
        <begin position="157"/>
        <end position="178"/>
    </location>
</feature>
<dbReference type="Pfam" id="PF07690">
    <property type="entry name" value="MFS_1"/>
    <property type="match status" value="1"/>
</dbReference>
<comment type="similarity">
    <text evidence="3">Belongs to the major facilitator superfamily.</text>
</comment>
<dbReference type="PANTHER" id="PTHR23502">
    <property type="entry name" value="MAJOR FACILITATOR SUPERFAMILY"/>
    <property type="match status" value="1"/>
</dbReference>
<dbReference type="FunFam" id="1.20.1250.20:FF:000082">
    <property type="entry name" value="MFS multidrug transporter, putative"/>
    <property type="match status" value="1"/>
</dbReference>
<evidence type="ECO:0000313" key="12">
    <source>
        <dbReference type="Proteomes" id="UP000616885"/>
    </source>
</evidence>
<feature type="transmembrane region" description="Helical" evidence="9">
    <location>
        <begin position="132"/>
        <end position="150"/>
    </location>
</feature>
<proteinExistence type="inferred from homology"/>
<dbReference type="Gene3D" id="1.20.1250.20">
    <property type="entry name" value="MFS general substrate transporter like domains"/>
    <property type="match status" value="1"/>
</dbReference>
<dbReference type="InterPro" id="IPR036259">
    <property type="entry name" value="MFS_trans_sf"/>
</dbReference>
<keyword evidence="7 9" id="KW-0472">Membrane</keyword>
<comment type="caution">
    <text evidence="11">The sequence shown here is derived from an EMBL/GenBank/DDBJ whole genome shotgun (WGS) entry which is preliminary data.</text>
</comment>
<dbReference type="AlphaFoldDB" id="A0A8H7N1Q3"/>
<dbReference type="InterPro" id="IPR011701">
    <property type="entry name" value="MFS"/>
</dbReference>
<feature type="region of interest" description="Disordered" evidence="8">
    <location>
        <begin position="1"/>
        <end position="21"/>
    </location>
</feature>
<evidence type="ECO:0000256" key="8">
    <source>
        <dbReference type="SAM" id="MobiDB-lite"/>
    </source>
</evidence>
<feature type="transmembrane region" description="Helical" evidence="9">
    <location>
        <begin position="293"/>
        <end position="315"/>
    </location>
</feature>
<accession>A0A8H7N1Q3</accession>
<evidence type="ECO:0000256" key="5">
    <source>
        <dbReference type="ARBA" id="ARBA00022692"/>
    </source>
</evidence>
<keyword evidence="6 9" id="KW-1133">Transmembrane helix</keyword>
<feature type="transmembrane region" description="Helical" evidence="9">
    <location>
        <begin position="95"/>
        <end position="120"/>
    </location>
</feature>
<dbReference type="CDD" id="cd17323">
    <property type="entry name" value="MFS_Tpo1_MDR_like"/>
    <property type="match status" value="1"/>
</dbReference>
<keyword evidence="5 9" id="KW-0812">Transmembrane</keyword>
<reference evidence="11" key="1">
    <citation type="submission" date="2020-10" db="EMBL/GenBank/DDBJ databases">
        <title>High-Quality Genome Resource of Clonostachys rosea strain S41 by Oxford Nanopore Long-Read Sequencing.</title>
        <authorList>
            <person name="Wang H."/>
        </authorList>
    </citation>
    <scope>NUCLEOTIDE SEQUENCE</scope>
    <source>
        <strain evidence="11">S41</strain>
    </source>
</reference>
<name>A0A8H7N1Q3_BIOOC</name>
<dbReference type="EMBL" id="JADCTT010000013">
    <property type="protein sequence ID" value="KAF9744943.1"/>
    <property type="molecule type" value="Genomic_DNA"/>
</dbReference>